<dbReference type="GO" id="GO:0005737">
    <property type="term" value="C:cytoplasm"/>
    <property type="evidence" value="ECO:0007669"/>
    <property type="project" value="TreeGrafter"/>
</dbReference>
<evidence type="ECO:0000256" key="1">
    <source>
        <dbReference type="ARBA" id="ARBA00022723"/>
    </source>
</evidence>
<dbReference type="PRINTS" id="PR00625">
    <property type="entry name" value="JDOMAIN"/>
</dbReference>
<evidence type="ECO:0000256" key="3">
    <source>
        <dbReference type="ARBA" id="ARBA00022833"/>
    </source>
</evidence>
<keyword evidence="3" id="KW-0862">Zinc</keyword>
<dbReference type="PANTHER" id="PTHR44029">
    <property type="entry name" value="DNAJ HOMOLOG SUBFAMILY C MEMBER 21"/>
    <property type="match status" value="1"/>
</dbReference>
<accession>A0A2T9YSF7</accession>
<dbReference type="PANTHER" id="PTHR44029:SF1">
    <property type="entry name" value="DNAJ HOMOLOG SUBFAMILY C MEMBER 21"/>
    <property type="match status" value="1"/>
</dbReference>
<evidence type="ECO:0000313" key="7">
    <source>
        <dbReference type="Proteomes" id="UP000245383"/>
    </source>
</evidence>
<dbReference type="OrthoDB" id="5894at2759"/>
<gene>
    <name evidence="6" type="ORF">BB561_001957</name>
</gene>
<dbReference type="InterPro" id="IPR036869">
    <property type="entry name" value="J_dom_sf"/>
</dbReference>
<evidence type="ECO:0000259" key="5">
    <source>
        <dbReference type="PROSITE" id="PS50076"/>
    </source>
</evidence>
<dbReference type="EMBL" id="MBFR01000061">
    <property type="protein sequence ID" value="PVU95246.1"/>
    <property type="molecule type" value="Genomic_DNA"/>
</dbReference>
<sequence length="533" mass="62668">MSKTCYYEVLEVERTCNDIDIKKAYRKLALIWHPDKNHANVEETTKKFAIIKEAYETLSDPQERAWYDGHREQILRQDQEYEYNDSSYDYQGTPASTIFSYFNINCFQGFNDSENGFYTIYRTLFSTLISEEIQAINSNMVYVSENEIRIMYNLDFGTSETLFDTSMDTTIDNYKKSDNNSLKDFYSFFSKFDTYKTFTWKEKYKPSDAPNRQIKRLMEKENKALVESCKREFVDSSWQTVDYTNLLDEYLPEFEGLQQTDDNDLMDPENSKSCLVCNKNFKTLSQMHNHNNSNKHKRAVEALHREMEMEDLDFANKTEIVNSNSSQEDLENKNSNYQYVSDSEYHTPNTELDDSEPKFEVNKLGEYMEKSLHFDTVDDSIDKFVVDEFEFLENEKSTIKSKKNKKLKAKKNKIFTFSLDVESEILDTSFTSGNLGVKTEPDHSTKTEDRSDSLHSIKKNYKDDEKDTNTNHIEQDDHIQDDEINILESAEFDTRNKLFNHIKDTNHALAQPIVKNKAHKIIETKKQSKSKKQ</sequence>
<dbReference type="Gene3D" id="3.30.160.60">
    <property type="entry name" value="Classic Zinc Finger"/>
    <property type="match status" value="1"/>
</dbReference>
<dbReference type="InterPro" id="IPR013087">
    <property type="entry name" value="Znf_C2H2_type"/>
</dbReference>
<dbReference type="InterPro" id="IPR054076">
    <property type="entry name" value="ZUO1-like_ZHD"/>
</dbReference>
<dbReference type="InterPro" id="IPR022755">
    <property type="entry name" value="Znf_C2H2_jaz"/>
</dbReference>
<name>A0A2T9YSF7_9FUNG</name>
<evidence type="ECO:0000256" key="2">
    <source>
        <dbReference type="ARBA" id="ARBA00022771"/>
    </source>
</evidence>
<dbReference type="AlphaFoldDB" id="A0A2T9YSF7"/>
<dbReference type="PROSITE" id="PS00636">
    <property type="entry name" value="DNAJ_1"/>
    <property type="match status" value="1"/>
</dbReference>
<feature type="domain" description="J" evidence="5">
    <location>
        <begin position="5"/>
        <end position="71"/>
    </location>
</feature>
<keyword evidence="2" id="KW-0863">Zinc-finger</keyword>
<comment type="caution">
    <text evidence="6">The sequence shown here is derived from an EMBL/GenBank/DDBJ whole genome shotgun (WGS) entry which is preliminary data.</text>
</comment>
<feature type="compositionally biased region" description="Basic and acidic residues" evidence="4">
    <location>
        <begin position="439"/>
        <end position="454"/>
    </location>
</feature>
<protein>
    <recommendedName>
        <fullName evidence="5">J domain-containing protein</fullName>
    </recommendedName>
</protein>
<evidence type="ECO:0000313" key="6">
    <source>
        <dbReference type="EMBL" id="PVU95246.1"/>
    </source>
</evidence>
<dbReference type="SUPFAM" id="SSF46565">
    <property type="entry name" value="Chaperone J-domain"/>
    <property type="match status" value="1"/>
</dbReference>
<proteinExistence type="predicted"/>
<dbReference type="SMART" id="SM00271">
    <property type="entry name" value="DnaJ"/>
    <property type="match status" value="1"/>
</dbReference>
<dbReference type="Proteomes" id="UP000245383">
    <property type="component" value="Unassembled WGS sequence"/>
</dbReference>
<evidence type="ECO:0000256" key="4">
    <source>
        <dbReference type="SAM" id="MobiDB-lite"/>
    </source>
</evidence>
<dbReference type="PROSITE" id="PS00028">
    <property type="entry name" value="ZINC_FINGER_C2H2_1"/>
    <property type="match status" value="1"/>
</dbReference>
<organism evidence="6 7">
    <name type="scientific">Smittium simulii</name>
    <dbReference type="NCBI Taxonomy" id="133385"/>
    <lineage>
        <taxon>Eukaryota</taxon>
        <taxon>Fungi</taxon>
        <taxon>Fungi incertae sedis</taxon>
        <taxon>Zoopagomycota</taxon>
        <taxon>Kickxellomycotina</taxon>
        <taxon>Harpellomycetes</taxon>
        <taxon>Harpellales</taxon>
        <taxon>Legeriomycetaceae</taxon>
        <taxon>Smittium</taxon>
    </lineage>
</organism>
<dbReference type="Pfam" id="PF12171">
    <property type="entry name" value="zf-C2H2_jaz"/>
    <property type="match status" value="1"/>
</dbReference>
<dbReference type="InterPro" id="IPR018253">
    <property type="entry name" value="DnaJ_domain_CS"/>
</dbReference>
<dbReference type="FunFam" id="1.10.287.110:FF:000046">
    <property type="entry name" value="dnaJ homolog subfamily C member 21"/>
    <property type="match status" value="1"/>
</dbReference>
<dbReference type="GO" id="GO:0008270">
    <property type="term" value="F:zinc ion binding"/>
    <property type="evidence" value="ECO:0007669"/>
    <property type="project" value="UniProtKB-KW"/>
</dbReference>
<keyword evidence="1" id="KW-0479">Metal-binding</keyword>
<dbReference type="InterPro" id="IPR051964">
    <property type="entry name" value="Chaperone_stress_response"/>
</dbReference>
<dbReference type="Gene3D" id="1.10.287.110">
    <property type="entry name" value="DnaJ domain"/>
    <property type="match status" value="1"/>
</dbReference>
<feature type="region of interest" description="Disordered" evidence="4">
    <location>
        <begin position="432"/>
        <end position="454"/>
    </location>
</feature>
<keyword evidence="7" id="KW-1185">Reference proteome</keyword>
<dbReference type="InterPro" id="IPR036236">
    <property type="entry name" value="Znf_C2H2_sf"/>
</dbReference>
<dbReference type="PROSITE" id="PS50076">
    <property type="entry name" value="DNAJ_2"/>
    <property type="match status" value="1"/>
</dbReference>
<dbReference type="CDD" id="cd06257">
    <property type="entry name" value="DnaJ"/>
    <property type="match status" value="1"/>
</dbReference>
<dbReference type="Pfam" id="PF21884">
    <property type="entry name" value="ZUO1-like_ZHD"/>
    <property type="match status" value="1"/>
</dbReference>
<dbReference type="Pfam" id="PF00226">
    <property type="entry name" value="DnaJ"/>
    <property type="match status" value="1"/>
</dbReference>
<dbReference type="SUPFAM" id="SSF57667">
    <property type="entry name" value="beta-beta-alpha zinc fingers"/>
    <property type="match status" value="1"/>
</dbReference>
<dbReference type="InterPro" id="IPR001623">
    <property type="entry name" value="DnaJ_domain"/>
</dbReference>
<dbReference type="STRING" id="133385.A0A2T9YSF7"/>
<reference evidence="6 7" key="1">
    <citation type="journal article" date="2018" name="MBio">
        <title>Comparative Genomics Reveals the Core Gene Toolbox for the Fungus-Insect Symbiosis.</title>
        <authorList>
            <person name="Wang Y."/>
            <person name="Stata M."/>
            <person name="Wang W."/>
            <person name="Stajich J.E."/>
            <person name="White M.M."/>
            <person name="Moncalvo J.M."/>
        </authorList>
    </citation>
    <scope>NUCLEOTIDE SEQUENCE [LARGE SCALE GENOMIC DNA]</scope>
    <source>
        <strain evidence="6 7">SWE-8-4</strain>
    </source>
</reference>